<evidence type="ECO:0000313" key="3">
    <source>
        <dbReference type="EMBL" id="AWT25972.1"/>
    </source>
</evidence>
<dbReference type="PROSITE" id="PS51257">
    <property type="entry name" value="PROKAR_LIPOPROTEIN"/>
    <property type="match status" value="1"/>
</dbReference>
<dbReference type="RefSeq" id="WP_162620215.1">
    <property type="nucleotide sequence ID" value="NZ_CP024988.1"/>
</dbReference>
<dbReference type="KEGG" id="cpre:Csp1_11720"/>
<feature type="compositionally biased region" description="Polar residues" evidence="1">
    <location>
        <begin position="99"/>
        <end position="108"/>
    </location>
</feature>
<reference evidence="4" key="1">
    <citation type="submission" date="2017-11" db="EMBL/GenBank/DDBJ databases">
        <title>Otitis media/interna in a cat caused by the recently described species Corynebacterium provencense.</title>
        <authorList>
            <person name="Kittl S."/>
            <person name="Brodard I."/>
            <person name="Rychener L."/>
            <person name="Jores J."/>
            <person name="Roosje P."/>
            <person name="Gobeli Brawand S."/>
        </authorList>
    </citation>
    <scope>NUCLEOTIDE SEQUENCE [LARGE SCALE GENOMIC DNA]</scope>
    <source>
        <strain evidence="4">17KM38</strain>
    </source>
</reference>
<dbReference type="AlphaFoldDB" id="A0A2Z3YNB9"/>
<evidence type="ECO:0000256" key="2">
    <source>
        <dbReference type="SAM" id="SignalP"/>
    </source>
</evidence>
<proteinExistence type="predicted"/>
<evidence type="ECO:0008006" key="5">
    <source>
        <dbReference type="Google" id="ProtNLM"/>
    </source>
</evidence>
<sequence>MPRRSAVPTTAMSMTAVVLALLTGCSGEDPAASPTFTAAETTSDNTGGDTGGWDSTGPQPSATSDTVAADAVSGTTTVTPQSGADAPSSVPGADRPASLTESGWSGSSVRCNTGDPWVYAAEGAPGQVVICLDDDALYAVDTDNPYGGDNAYAATSAVCPVSGTGRDRYVWHHADTGWTEYDGTTRYVMDIFSGRGRPDLTDAANIVEDAYDGAWTNPDVPVPTLRWCRHAGDSPSTNLLAG</sequence>
<protein>
    <recommendedName>
        <fullName evidence="5">Secreted protein</fullName>
    </recommendedName>
</protein>
<organism evidence="3 4">
    <name type="scientific">Corynebacterium provencense</name>
    <dbReference type="NCBI Taxonomy" id="1737425"/>
    <lineage>
        <taxon>Bacteria</taxon>
        <taxon>Bacillati</taxon>
        <taxon>Actinomycetota</taxon>
        <taxon>Actinomycetes</taxon>
        <taxon>Mycobacteriales</taxon>
        <taxon>Corynebacteriaceae</taxon>
        <taxon>Corynebacterium</taxon>
    </lineage>
</organism>
<feature type="compositionally biased region" description="Polar residues" evidence="1">
    <location>
        <begin position="73"/>
        <end position="82"/>
    </location>
</feature>
<dbReference type="Proteomes" id="UP000247696">
    <property type="component" value="Chromosome"/>
</dbReference>
<feature type="region of interest" description="Disordered" evidence="1">
    <location>
        <begin position="31"/>
        <end position="108"/>
    </location>
</feature>
<evidence type="ECO:0000313" key="4">
    <source>
        <dbReference type="Proteomes" id="UP000247696"/>
    </source>
</evidence>
<feature type="compositionally biased region" description="Low complexity" evidence="1">
    <location>
        <begin position="41"/>
        <end position="57"/>
    </location>
</feature>
<accession>A0A2Z3YNB9</accession>
<feature type="signal peptide" evidence="2">
    <location>
        <begin position="1"/>
        <end position="20"/>
    </location>
</feature>
<dbReference type="EMBL" id="CP024988">
    <property type="protein sequence ID" value="AWT25972.1"/>
    <property type="molecule type" value="Genomic_DNA"/>
</dbReference>
<feature type="chain" id="PRO_5039142670" description="Secreted protein" evidence="2">
    <location>
        <begin position="21"/>
        <end position="242"/>
    </location>
</feature>
<keyword evidence="2" id="KW-0732">Signal</keyword>
<gene>
    <name evidence="3" type="ORF">Csp1_11720</name>
</gene>
<name>A0A2Z3YNB9_9CORY</name>
<keyword evidence="4" id="KW-1185">Reference proteome</keyword>
<evidence type="ECO:0000256" key="1">
    <source>
        <dbReference type="SAM" id="MobiDB-lite"/>
    </source>
</evidence>